<protein>
    <submittedName>
        <fullName evidence="2">Uncharacterized protein</fullName>
    </submittedName>
</protein>
<dbReference type="InParanoid" id="A0A1Y2E1A8"/>
<accession>A0A1Y2E1A8</accession>
<evidence type="ECO:0000256" key="1">
    <source>
        <dbReference type="SAM" id="MobiDB-lite"/>
    </source>
</evidence>
<name>A0A1Y2E1A8_9PEZI</name>
<feature type="region of interest" description="Disordered" evidence="1">
    <location>
        <begin position="182"/>
        <end position="255"/>
    </location>
</feature>
<dbReference type="RefSeq" id="XP_040716268.1">
    <property type="nucleotide sequence ID" value="XM_040858314.1"/>
</dbReference>
<dbReference type="EMBL" id="MCFJ01000006">
    <property type="protein sequence ID" value="ORY65116.1"/>
    <property type="molecule type" value="Genomic_DNA"/>
</dbReference>
<dbReference type="Proteomes" id="UP000193689">
    <property type="component" value="Unassembled WGS sequence"/>
</dbReference>
<evidence type="ECO:0000313" key="3">
    <source>
        <dbReference type="Proteomes" id="UP000193689"/>
    </source>
</evidence>
<keyword evidence="3" id="KW-1185">Reference proteome</keyword>
<sequence>MASPARKMMSYRSEVNVLKKRGGDWIELVHTYLSRTQEAETDWSKRRLYIIDEASLEVKPNGLVWEVLPYYGEKPGDYSLPESGLKPEDEPLASGNRLVGLIIQEYRRRSREMNKDDIETALTQVELEDIEITETAKVVDTLLDYFRAVYFWPTSNVTVCKYEDLEEEKEEDVRRYARAVHELGTPRNYHNKKPANEPHYDSEDEEEQPVPKSKPIYKPKLQNISEVEEEQPEAEKRPAALLVQKSRKRSQIRSRSGAVGAAFFGQILAEGGCIRRATACRED</sequence>
<evidence type="ECO:0000313" key="2">
    <source>
        <dbReference type="EMBL" id="ORY65116.1"/>
    </source>
</evidence>
<dbReference type="AlphaFoldDB" id="A0A1Y2E1A8"/>
<proteinExistence type="predicted"/>
<dbReference type="GeneID" id="63774526"/>
<gene>
    <name evidence="2" type="ORF">BCR38DRAFT_408857</name>
</gene>
<organism evidence="2 3">
    <name type="scientific">Pseudomassariella vexata</name>
    <dbReference type="NCBI Taxonomy" id="1141098"/>
    <lineage>
        <taxon>Eukaryota</taxon>
        <taxon>Fungi</taxon>
        <taxon>Dikarya</taxon>
        <taxon>Ascomycota</taxon>
        <taxon>Pezizomycotina</taxon>
        <taxon>Sordariomycetes</taxon>
        <taxon>Xylariomycetidae</taxon>
        <taxon>Amphisphaeriales</taxon>
        <taxon>Pseudomassariaceae</taxon>
        <taxon>Pseudomassariella</taxon>
    </lineage>
</organism>
<comment type="caution">
    <text evidence="2">The sequence shown here is derived from an EMBL/GenBank/DDBJ whole genome shotgun (WGS) entry which is preliminary data.</text>
</comment>
<reference evidence="2 3" key="1">
    <citation type="submission" date="2016-07" db="EMBL/GenBank/DDBJ databases">
        <title>Pervasive Adenine N6-methylation of Active Genes in Fungi.</title>
        <authorList>
            <consortium name="DOE Joint Genome Institute"/>
            <person name="Mondo S.J."/>
            <person name="Dannebaum R.O."/>
            <person name="Kuo R.C."/>
            <person name="Labutti K."/>
            <person name="Haridas S."/>
            <person name="Kuo A."/>
            <person name="Salamov A."/>
            <person name="Ahrendt S.R."/>
            <person name="Lipzen A."/>
            <person name="Sullivan W."/>
            <person name="Andreopoulos W.B."/>
            <person name="Clum A."/>
            <person name="Lindquist E."/>
            <person name="Daum C."/>
            <person name="Ramamoorthy G.K."/>
            <person name="Gryganskyi A."/>
            <person name="Culley D."/>
            <person name="Magnuson J.K."/>
            <person name="James T.Y."/>
            <person name="O'Malley M.A."/>
            <person name="Stajich J.E."/>
            <person name="Spatafora J.W."/>
            <person name="Visel A."/>
            <person name="Grigoriev I.V."/>
        </authorList>
    </citation>
    <scope>NUCLEOTIDE SEQUENCE [LARGE SCALE GENOMIC DNA]</scope>
    <source>
        <strain evidence="2 3">CBS 129021</strain>
    </source>
</reference>